<dbReference type="InterPro" id="IPR001867">
    <property type="entry name" value="OmpR/PhoB-type_DNA-bd"/>
</dbReference>
<feature type="domain" description="OmpR/PhoB-type" evidence="15">
    <location>
        <begin position="124"/>
        <end position="221"/>
    </location>
</feature>
<evidence type="ECO:0000256" key="12">
    <source>
        <dbReference type="PROSITE-ProRule" id="PRU00169"/>
    </source>
</evidence>
<dbReference type="PROSITE" id="PS51755">
    <property type="entry name" value="OMPR_PHOB"/>
    <property type="match status" value="1"/>
</dbReference>
<keyword evidence="17" id="KW-1185">Reference proteome</keyword>
<keyword evidence="7" id="KW-0010">Activator</keyword>
<evidence type="ECO:0000256" key="11">
    <source>
        <dbReference type="ARBA" id="ARBA00039976"/>
    </source>
</evidence>
<dbReference type="Gene3D" id="1.10.10.10">
    <property type="entry name" value="Winged helix-like DNA-binding domain superfamily/Winged helix DNA-binding domain"/>
    <property type="match status" value="1"/>
</dbReference>
<evidence type="ECO:0000313" key="16">
    <source>
        <dbReference type="EMBL" id="MBC3887492.1"/>
    </source>
</evidence>
<keyword evidence="4" id="KW-0805">Transcription regulation</keyword>
<dbReference type="PANTHER" id="PTHR48111:SF49">
    <property type="entry name" value="HEME RESPONSE REGULATOR HSSR"/>
    <property type="match status" value="1"/>
</dbReference>
<evidence type="ECO:0000256" key="1">
    <source>
        <dbReference type="ARBA" id="ARBA00004496"/>
    </source>
</evidence>
<dbReference type="GO" id="GO:0000156">
    <property type="term" value="F:phosphorelay response regulator activity"/>
    <property type="evidence" value="ECO:0007669"/>
    <property type="project" value="TreeGrafter"/>
</dbReference>
<dbReference type="AlphaFoldDB" id="A0A923HTL7"/>
<dbReference type="GO" id="GO:0005829">
    <property type="term" value="C:cytosol"/>
    <property type="evidence" value="ECO:0007669"/>
    <property type="project" value="TreeGrafter"/>
</dbReference>
<evidence type="ECO:0000256" key="9">
    <source>
        <dbReference type="ARBA" id="ARBA00024867"/>
    </source>
</evidence>
<reference evidence="16" key="1">
    <citation type="submission" date="2019-10" db="EMBL/GenBank/DDBJ databases">
        <authorList>
            <person name="Ross D.E."/>
            <person name="Gulliver D."/>
        </authorList>
    </citation>
    <scope>NUCLEOTIDE SEQUENCE</scope>
    <source>
        <strain evidence="16">DER-2019</strain>
    </source>
</reference>
<dbReference type="InterPro" id="IPR011006">
    <property type="entry name" value="CheY-like_superfamily"/>
</dbReference>
<dbReference type="SUPFAM" id="SSF52172">
    <property type="entry name" value="CheY-like"/>
    <property type="match status" value="1"/>
</dbReference>
<dbReference type="PANTHER" id="PTHR48111">
    <property type="entry name" value="REGULATOR OF RPOS"/>
    <property type="match status" value="1"/>
</dbReference>
<feature type="modified residue" description="4-aspartylphosphate" evidence="12">
    <location>
        <position position="51"/>
    </location>
</feature>
<dbReference type="PROSITE" id="PS50110">
    <property type="entry name" value="RESPONSE_REGULATORY"/>
    <property type="match status" value="1"/>
</dbReference>
<keyword evidence="5" id="KW-0843">Virulence</keyword>
<evidence type="ECO:0000256" key="2">
    <source>
        <dbReference type="ARBA" id="ARBA00018672"/>
    </source>
</evidence>
<evidence type="ECO:0000313" key="17">
    <source>
        <dbReference type="Proteomes" id="UP000616595"/>
    </source>
</evidence>
<comment type="subcellular location">
    <subcellularLocation>
        <location evidence="1">Cytoplasm</location>
    </subcellularLocation>
</comment>
<accession>A0A923HTL7</accession>
<dbReference type="Pfam" id="PF00486">
    <property type="entry name" value="Trans_reg_C"/>
    <property type="match status" value="1"/>
</dbReference>
<evidence type="ECO:0000259" key="14">
    <source>
        <dbReference type="PROSITE" id="PS50110"/>
    </source>
</evidence>
<protein>
    <recommendedName>
        <fullName evidence="11">Heme response regulator HssR</fullName>
    </recommendedName>
    <alternativeName>
        <fullName evidence="2">Stage 0 sporulation protein A homolog</fullName>
    </alternativeName>
</protein>
<dbReference type="InterPro" id="IPR039420">
    <property type="entry name" value="WalR-like"/>
</dbReference>
<gene>
    <name evidence="16" type="ORF">GH810_04135</name>
</gene>
<evidence type="ECO:0000256" key="8">
    <source>
        <dbReference type="ARBA" id="ARBA00023163"/>
    </source>
</evidence>
<dbReference type="InterPro" id="IPR001789">
    <property type="entry name" value="Sig_transdc_resp-reg_receiver"/>
</dbReference>
<dbReference type="SMART" id="SM00862">
    <property type="entry name" value="Trans_reg_C"/>
    <property type="match status" value="1"/>
</dbReference>
<dbReference type="RefSeq" id="WP_148565866.1">
    <property type="nucleotide sequence ID" value="NZ_RXYA01000002.1"/>
</dbReference>
<evidence type="ECO:0000256" key="4">
    <source>
        <dbReference type="ARBA" id="ARBA00023015"/>
    </source>
</evidence>
<evidence type="ECO:0000256" key="10">
    <source>
        <dbReference type="ARBA" id="ARBA00037471"/>
    </source>
</evidence>
<comment type="caution">
    <text evidence="16">The sequence shown here is derived from an EMBL/GenBank/DDBJ whole genome shotgun (WGS) entry which is preliminary data.</text>
</comment>
<evidence type="ECO:0000259" key="15">
    <source>
        <dbReference type="PROSITE" id="PS51755"/>
    </source>
</evidence>
<dbReference type="CDD" id="cd00383">
    <property type="entry name" value="trans_reg_C"/>
    <property type="match status" value="1"/>
</dbReference>
<dbReference type="InterPro" id="IPR036388">
    <property type="entry name" value="WH-like_DNA-bd_sf"/>
</dbReference>
<dbReference type="Proteomes" id="UP000616595">
    <property type="component" value="Unassembled WGS sequence"/>
</dbReference>
<dbReference type="GO" id="GO:0006355">
    <property type="term" value="P:regulation of DNA-templated transcription"/>
    <property type="evidence" value="ECO:0007669"/>
    <property type="project" value="InterPro"/>
</dbReference>
<reference evidence="16" key="2">
    <citation type="submission" date="2020-10" db="EMBL/GenBank/DDBJ databases">
        <title>Comparative genomics of the Acetobacterium genus.</title>
        <authorList>
            <person name="Marshall C."/>
            <person name="May H."/>
            <person name="Norman S."/>
        </authorList>
    </citation>
    <scope>NUCLEOTIDE SEQUENCE</scope>
    <source>
        <strain evidence="16">DER-2019</strain>
    </source>
</reference>
<evidence type="ECO:0000256" key="3">
    <source>
        <dbReference type="ARBA" id="ARBA00022490"/>
    </source>
</evidence>
<keyword evidence="8" id="KW-0804">Transcription</keyword>
<keyword evidence="6 13" id="KW-0238">DNA-binding</keyword>
<organism evidence="16 17">
    <name type="scientific">Acetobacterium paludosum</name>
    <dbReference type="NCBI Taxonomy" id="52693"/>
    <lineage>
        <taxon>Bacteria</taxon>
        <taxon>Bacillati</taxon>
        <taxon>Bacillota</taxon>
        <taxon>Clostridia</taxon>
        <taxon>Eubacteriales</taxon>
        <taxon>Eubacteriaceae</taxon>
        <taxon>Acetobacterium</taxon>
    </lineage>
</organism>
<evidence type="ECO:0000256" key="5">
    <source>
        <dbReference type="ARBA" id="ARBA00023026"/>
    </source>
</evidence>
<feature type="domain" description="Response regulatory" evidence="14">
    <location>
        <begin position="3"/>
        <end position="116"/>
    </location>
</feature>
<dbReference type="OrthoDB" id="9790442at2"/>
<dbReference type="GO" id="GO:0000976">
    <property type="term" value="F:transcription cis-regulatory region binding"/>
    <property type="evidence" value="ECO:0007669"/>
    <property type="project" value="TreeGrafter"/>
</dbReference>
<evidence type="ECO:0000256" key="7">
    <source>
        <dbReference type="ARBA" id="ARBA00023159"/>
    </source>
</evidence>
<comment type="function">
    <text evidence="10">Member of the two-component regulatory system HssS/HssR involved in intracellular heme homeostasis and tempering of staphylococcal virulence. Phosphorylated HssR binds to a direct repeat sequence within hrtAB promoter and activates the expression of hrtAB, an efflux pump, in response to extracellular heme, hemin, hemoglobin or blood.</text>
</comment>
<evidence type="ECO:0000256" key="6">
    <source>
        <dbReference type="ARBA" id="ARBA00023125"/>
    </source>
</evidence>
<keyword evidence="3" id="KW-0963">Cytoplasm</keyword>
<dbReference type="Pfam" id="PF00072">
    <property type="entry name" value="Response_reg"/>
    <property type="match status" value="1"/>
</dbReference>
<name>A0A923HTL7_9FIRM</name>
<sequence length="223" mass="25870">MATILITEDDMNIQLLMTERLTPFYTILCANNGEEALTIIETQPIDLLITDIMMPAMDGFELLKTLRQDNYRLPVLILTAKQSIEDKQTGFSFGTDDYLTKPVNYDELRWRIDALLRRANIANEKIIRIADIVIDQSGYTFFKGDRQIELNKKEFELLFKFLSYPGVIFTKNQLLDDIWGFDSESSEDTVKTHISRLRNQVTEFNEFQIITIKGLGYKGVIYE</sequence>
<keyword evidence="12" id="KW-0597">Phosphoprotein</keyword>
<feature type="DNA-binding region" description="OmpR/PhoB-type" evidence="13">
    <location>
        <begin position="124"/>
        <end position="221"/>
    </location>
</feature>
<dbReference type="GO" id="GO:0032993">
    <property type="term" value="C:protein-DNA complex"/>
    <property type="evidence" value="ECO:0007669"/>
    <property type="project" value="TreeGrafter"/>
</dbReference>
<dbReference type="CDD" id="cd17574">
    <property type="entry name" value="REC_OmpR"/>
    <property type="match status" value="1"/>
</dbReference>
<dbReference type="EMBL" id="WJBD01000003">
    <property type="protein sequence ID" value="MBC3887492.1"/>
    <property type="molecule type" value="Genomic_DNA"/>
</dbReference>
<comment type="function">
    <text evidence="9">May play the central regulatory role in sporulation. It may be an element of the effector pathway responsible for the activation of sporulation genes in response to nutritional stress. Spo0A may act in concert with spo0H (a sigma factor) to control the expression of some genes that are critical to the sporulation process.</text>
</comment>
<dbReference type="SMART" id="SM00448">
    <property type="entry name" value="REC"/>
    <property type="match status" value="1"/>
</dbReference>
<proteinExistence type="predicted"/>
<evidence type="ECO:0000256" key="13">
    <source>
        <dbReference type="PROSITE-ProRule" id="PRU01091"/>
    </source>
</evidence>
<dbReference type="Gene3D" id="3.40.50.2300">
    <property type="match status" value="1"/>
</dbReference>